<dbReference type="InterPro" id="IPR028055">
    <property type="entry name" value="YidC/Oxa/ALB_C"/>
</dbReference>
<comment type="similarity">
    <text evidence="5">Belongs to the OXA1/ALB3/YidC family.</text>
</comment>
<feature type="domain" description="Membrane insertase YidC/Oxa/ALB C-terminal" evidence="7">
    <location>
        <begin position="30"/>
        <end position="192"/>
    </location>
</feature>
<dbReference type="InterPro" id="IPR001708">
    <property type="entry name" value="YidC/ALB3/OXA1/COX18"/>
</dbReference>
<reference evidence="9" key="1">
    <citation type="journal article" date="2015" name="MBio">
        <title>Genome-Resolved Metagenomic Analysis Reveals Roles for Candidate Phyla and Other Microbial Community Members in Biogeochemical Transformations in Oil Reservoirs.</title>
        <authorList>
            <person name="Hu P."/>
            <person name="Tom L."/>
            <person name="Singh A."/>
            <person name="Thomas B.C."/>
            <person name="Baker B.J."/>
            <person name="Piceno Y.M."/>
            <person name="Andersen G.L."/>
            <person name="Banfield J.F."/>
        </authorList>
    </citation>
    <scope>NUCLEOTIDE SEQUENCE [LARGE SCALE GENOMIC DNA]</scope>
</reference>
<evidence type="ECO:0000313" key="9">
    <source>
        <dbReference type="Proteomes" id="UP000053904"/>
    </source>
</evidence>
<dbReference type="GO" id="GO:0032977">
    <property type="term" value="F:membrane insertase activity"/>
    <property type="evidence" value="ECO:0007669"/>
    <property type="project" value="InterPro"/>
</dbReference>
<comment type="caution">
    <text evidence="8">The sequence shown here is derived from an EMBL/GenBank/DDBJ whole genome shotgun (WGS) entry which is preliminary data.</text>
</comment>
<feature type="transmembrane region" description="Helical" evidence="6">
    <location>
        <begin position="20"/>
        <end position="44"/>
    </location>
</feature>
<evidence type="ECO:0000256" key="6">
    <source>
        <dbReference type="SAM" id="Phobius"/>
    </source>
</evidence>
<organism evidence="8 9">
    <name type="scientific">candidate division WS6 bacterium 34_10</name>
    <dbReference type="NCBI Taxonomy" id="1641389"/>
    <lineage>
        <taxon>Bacteria</taxon>
        <taxon>Candidatus Dojkabacteria</taxon>
    </lineage>
</organism>
<dbReference type="GO" id="GO:0051205">
    <property type="term" value="P:protein insertion into membrane"/>
    <property type="evidence" value="ECO:0007669"/>
    <property type="project" value="TreeGrafter"/>
</dbReference>
<evidence type="ECO:0000313" key="8">
    <source>
        <dbReference type="EMBL" id="KUK76219.1"/>
    </source>
</evidence>
<dbReference type="Pfam" id="PF02096">
    <property type="entry name" value="60KD_IMP"/>
    <property type="match status" value="1"/>
</dbReference>
<evidence type="ECO:0000256" key="5">
    <source>
        <dbReference type="RuleBase" id="RU003945"/>
    </source>
</evidence>
<evidence type="ECO:0000259" key="7">
    <source>
        <dbReference type="Pfam" id="PF02096"/>
    </source>
</evidence>
<dbReference type="AlphaFoldDB" id="A0A101HG14"/>
<keyword evidence="2 5" id="KW-0812">Transmembrane</keyword>
<proteinExistence type="inferred from homology"/>
<accession>A0A101HG14</accession>
<evidence type="ECO:0000256" key="1">
    <source>
        <dbReference type="ARBA" id="ARBA00004141"/>
    </source>
</evidence>
<feature type="transmembrane region" description="Helical" evidence="6">
    <location>
        <begin position="170"/>
        <end position="187"/>
    </location>
</feature>
<keyword evidence="4 6" id="KW-0472">Membrane</keyword>
<sequence>MIGDILRTILTYPILNLMVVLYHILFSNLGLAIIAIAIISRLALIPLTKTQTEMTRKMATLKPELDKLKEKYKNNPEKLSQEQMKLYKKVGYNPLGCLGTFIPQIIILSVLIGVVRAITNNNTEGIYEFVLNWVSNGTGNFTINPNFLGLDLTQTYTTLSGEVGRFAPQAIPYLVLALVVGVVQFITTKLTTVLQNPESVN</sequence>
<feature type="non-terminal residue" evidence="8">
    <location>
        <position position="201"/>
    </location>
</feature>
<feature type="transmembrane region" description="Helical" evidence="6">
    <location>
        <begin position="95"/>
        <end position="118"/>
    </location>
</feature>
<dbReference type="GO" id="GO:0005886">
    <property type="term" value="C:plasma membrane"/>
    <property type="evidence" value="ECO:0007669"/>
    <property type="project" value="TreeGrafter"/>
</dbReference>
<dbReference type="EMBL" id="LGGO01000186">
    <property type="protein sequence ID" value="KUK76219.1"/>
    <property type="molecule type" value="Genomic_DNA"/>
</dbReference>
<gene>
    <name evidence="8" type="ORF">XD93_1044</name>
</gene>
<protein>
    <submittedName>
        <fullName evidence="8">Preprotein translocase YidC subunit</fullName>
    </submittedName>
</protein>
<keyword evidence="3 6" id="KW-1133">Transmembrane helix</keyword>
<comment type="subcellular location">
    <subcellularLocation>
        <location evidence="1 5">Membrane</location>
        <topology evidence="1 5">Multi-pass membrane protein</topology>
    </subcellularLocation>
</comment>
<dbReference type="PANTHER" id="PTHR12428:SF65">
    <property type="entry name" value="CYTOCHROME C OXIDASE ASSEMBLY PROTEIN COX18, MITOCHONDRIAL"/>
    <property type="match status" value="1"/>
</dbReference>
<evidence type="ECO:0000256" key="3">
    <source>
        <dbReference type="ARBA" id="ARBA00022989"/>
    </source>
</evidence>
<dbReference type="PANTHER" id="PTHR12428">
    <property type="entry name" value="OXA1"/>
    <property type="match status" value="1"/>
</dbReference>
<dbReference type="NCBIfam" id="TIGR03592">
    <property type="entry name" value="yidC_oxa1_cterm"/>
    <property type="match status" value="1"/>
</dbReference>
<name>A0A101HG14_9BACT</name>
<evidence type="ECO:0000256" key="2">
    <source>
        <dbReference type="ARBA" id="ARBA00022692"/>
    </source>
</evidence>
<evidence type="ECO:0000256" key="4">
    <source>
        <dbReference type="ARBA" id="ARBA00023136"/>
    </source>
</evidence>
<dbReference type="Proteomes" id="UP000053904">
    <property type="component" value="Unassembled WGS sequence"/>
</dbReference>